<accession>A0A6P5YTJ6</accession>
<dbReference type="OrthoDB" id="747893at2759"/>
<evidence type="ECO:0000313" key="3">
    <source>
        <dbReference type="RefSeq" id="XP_022743550.1"/>
    </source>
</evidence>
<dbReference type="KEGG" id="dzi:111294497"/>
<dbReference type="Proteomes" id="UP000515121">
    <property type="component" value="Unplaced"/>
</dbReference>
<sequence length="399" mass="43787">MAEALDDGEFWLPPQFLTDDDLCMDKSKAKNGPGNLKDGFGFEFDGSKSCFPYELPSGFGSFGFSSDVSSPVESVVGSTETESDEEDYFAGLTRQMARSSLKDDFRRNDRSFASENSKDWVLCGSPESTLCAFRRGCGCKHGSSHGSPNCQSRVSSPPGTWVLLYAGAGEVSGVRMNEESCSGFNNRGLLGQPAGKPSPIHDVSGFYPPQQSLSNQKLQATQFLQMKQKQLMKQQNPSVWGGLHQQQHHVVQNRGKNSNTNRPLSLSPSAWPPLQQQSQPQNGSGMRAVFLGNPTVKRECAGTGVFLPRRIGTPEPRKKPACSTVLLPARVVQSLNLNLDEISAQPQHHPRFNAIVTADSDAALRLRSGGNDFANQKQGNFMPRKGIYHEVRLPQEWTY</sequence>
<organism evidence="2 3">
    <name type="scientific">Durio zibethinus</name>
    <name type="common">Durian</name>
    <dbReference type="NCBI Taxonomy" id="66656"/>
    <lineage>
        <taxon>Eukaryota</taxon>
        <taxon>Viridiplantae</taxon>
        <taxon>Streptophyta</taxon>
        <taxon>Embryophyta</taxon>
        <taxon>Tracheophyta</taxon>
        <taxon>Spermatophyta</taxon>
        <taxon>Magnoliopsida</taxon>
        <taxon>eudicotyledons</taxon>
        <taxon>Gunneridae</taxon>
        <taxon>Pentapetalae</taxon>
        <taxon>rosids</taxon>
        <taxon>malvids</taxon>
        <taxon>Malvales</taxon>
        <taxon>Malvaceae</taxon>
        <taxon>Helicteroideae</taxon>
        <taxon>Durio</taxon>
    </lineage>
</organism>
<gene>
    <name evidence="3" type="primary">LOC111294497</name>
</gene>
<dbReference type="PANTHER" id="PTHR33356">
    <property type="entry name" value="TIP41-LIKE PROTEIN"/>
    <property type="match status" value="1"/>
</dbReference>
<name>A0A6P5YTJ6_DURZI</name>
<keyword evidence="2" id="KW-1185">Reference proteome</keyword>
<evidence type="ECO:0000256" key="1">
    <source>
        <dbReference type="SAM" id="MobiDB-lite"/>
    </source>
</evidence>
<dbReference type="AlphaFoldDB" id="A0A6P5YTJ6"/>
<dbReference type="RefSeq" id="XP_022743550.1">
    <property type="nucleotide sequence ID" value="XM_022887815.1"/>
</dbReference>
<dbReference type="GeneID" id="111294497"/>
<protein>
    <submittedName>
        <fullName evidence="3">Uncharacterized protein LOC111294497</fullName>
    </submittedName>
</protein>
<reference evidence="3" key="1">
    <citation type="submission" date="2025-08" db="UniProtKB">
        <authorList>
            <consortium name="RefSeq"/>
        </authorList>
    </citation>
    <scope>IDENTIFICATION</scope>
    <source>
        <tissue evidence="3">Fruit stalk</tissue>
    </source>
</reference>
<feature type="region of interest" description="Disordered" evidence="1">
    <location>
        <begin position="245"/>
        <end position="284"/>
    </location>
</feature>
<feature type="compositionally biased region" description="Low complexity" evidence="1">
    <location>
        <begin position="263"/>
        <end position="281"/>
    </location>
</feature>
<proteinExistence type="predicted"/>
<evidence type="ECO:0000313" key="2">
    <source>
        <dbReference type="Proteomes" id="UP000515121"/>
    </source>
</evidence>
<dbReference type="PANTHER" id="PTHR33356:SF5">
    <property type="entry name" value="TIP41-LIKE PROTEIN"/>
    <property type="match status" value="1"/>
</dbReference>